<dbReference type="InterPro" id="IPR016095">
    <property type="entry name" value="Ribosomal_uL1_3-a/b-sand"/>
</dbReference>
<keyword evidence="2" id="KW-0689">Ribosomal protein</keyword>
<dbReference type="GO" id="GO:0005840">
    <property type="term" value="C:ribosome"/>
    <property type="evidence" value="ECO:0007669"/>
    <property type="project" value="UniProtKB-KW"/>
</dbReference>
<dbReference type="Gene3D" id="3.40.50.790">
    <property type="match status" value="1"/>
</dbReference>
<name>A0A914I7X2_GLORO</name>
<proteinExistence type="inferred from homology"/>
<evidence type="ECO:0000256" key="2">
    <source>
        <dbReference type="ARBA" id="ARBA00022980"/>
    </source>
</evidence>
<feature type="coiled-coil region" evidence="4">
    <location>
        <begin position="21"/>
        <end position="56"/>
    </location>
</feature>
<dbReference type="WBParaSite" id="Gr19_v10_g8315.t1">
    <property type="protein sequence ID" value="Gr19_v10_g8315.t1"/>
    <property type="gene ID" value="Gr19_v10_g8315"/>
</dbReference>
<feature type="region of interest" description="Disordered" evidence="5">
    <location>
        <begin position="343"/>
        <end position="393"/>
    </location>
</feature>
<keyword evidence="4" id="KW-0175">Coiled coil</keyword>
<feature type="compositionally biased region" description="Acidic residues" evidence="5">
    <location>
        <begin position="368"/>
        <end position="387"/>
    </location>
</feature>
<keyword evidence="6" id="KW-1185">Reference proteome</keyword>
<reference evidence="7" key="1">
    <citation type="submission" date="2022-11" db="UniProtKB">
        <authorList>
            <consortium name="WormBaseParasite"/>
        </authorList>
    </citation>
    <scope>IDENTIFICATION</scope>
</reference>
<dbReference type="PANTHER" id="PTHR36427:SF3">
    <property type="entry name" value="LARGE RIBOSOMAL SUBUNIT PROTEIN UL1M"/>
    <property type="match status" value="1"/>
</dbReference>
<organism evidence="6 7">
    <name type="scientific">Globodera rostochiensis</name>
    <name type="common">Golden nematode worm</name>
    <name type="synonym">Heterodera rostochiensis</name>
    <dbReference type="NCBI Taxonomy" id="31243"/>
    <lineage>
        <taxon>Eukaryota</taxon>
        <taxon>Metazoa</taxon>
        <taxon>Ecdysozoa</taxon>
        <taxon>Nematoda</taxon>
        <taxon>Chromadorea</taxon>
        <taxon>Rhabditida</taxon>
        <taxon>Tylenchina</taxon>
        <taxon>Tylenchomorpha</taxon>
        <taxon>Tylenchoidea</taxon>
        <taxon>Heteroderidae</taxon>
        <taxon>Heteroderinae</taxon>
        <taxon>Globodera</taxon>
    </lineage>
</organism>
<dbReference type="PANTHER" id="PTHR36427">
    <property type="entry name" value="54S RIBOSOMAL PROTEIN L1, MITOCHONDRIAL"/>
    <property type="match status" value="1"/>
</dbReference>
<comment type="similarity">
    <text evidence="1">Belongs to the universal ribosomal protein uL1 family.</text>
</comment>
<dbReference type="Proteomes" id="UP000887572">
    <property type="component" value="Unplaced"/>
</dbReference>
<evidence type="ECO:0000256" key="5">
    <source>
        <dbReference type="SAM" id="MobiDB-lite"/>
    </source>
</evidence>
<evidence type="ECO:0000313" key="6">
    <source>
        <dbReference type="Proteomes" id="UP000887572"/>
    </source>
</evidence>
<protein>
    <submittedName>
        <fullName evidence="7">Ribosomal protein</fullName>
    </submittedName>
</protein>
<keyword evidence="3" id="KW-0687">Ribonucleoprotein</keyword>
<sequence length="407" mass="46369">MEGFLCPTFGLGGVCQTRGRKRNKNKNVSKAERLKRRQLKEEREAEKKRFNFMERIQMRNAQGSSSISLKDIGRYDAVKLEEEAKKNDDQLQLMPIFGICTTEHMHSQFLPLATALAYIRRTHSPSIYGKSDPLLQLRIELNMSTEKATKFVPDSRQLIVLPHPFKHSEKRTILAFAGTKELQSEVMTQGADVALGPEMIKKILKGHFIMDDYDFCIAHDDMARHILPLRGVIKTRFPTKINGGIGEDLVGILHNFLSGVNLVVRRDAVNKEWGLCEPLVGRLNMPDEHIEDNVEVIVDALCKQRKAVLGSFINRACLITVPAGPQQSFFPIDVSPWEPLATEEELEKFEQSKKKKDQKKTKKKKAADDDEEEEGEGEDEEKTEEDGIERLFPNLDKIDEKTLLKLM</sequence>
<evidence type="ECO:0000256" key="1">
    <source>
        <dbReference type="ARBA" id="ARBA00010531"/>
    </source>
</evidence>
<evidence type="ECO:0000256" key="4">
    <source>
        <dbReference type="SAM" id="Coils"/>
    </source>
</evidence>
<dbReference type="SUPFAM" id="SSF56808">
    <property type="entry name" value="Ribosomal protein L1"/>
    <property type="match status" value="1"/>
</dbReference>
<dbReference type="Gene3D" id="3.30.190.20">
    <property type="match status" value="1"/>
</dbReference>
<dbReference type="InterPro" id="IPR023674">
    <property type="entry name" value="Ribosomal_uL1-like"/>
</dbReference>
<feature type="compositionally biased region" description="Basic residues" evidence="5">
    <location>
        <begin position="353"/>
        <end position="365"/>
    </location>
</feature>
<evidence type="ECO:0000256" key="3">
    <source>
        <dbReference type="ARBA" id="ARBA00023274"/>
    </source>
</evidence>
<dbReference type="AlphaFoldDB" id="A0A914I7X2"/>
<evidence type="ECO:0000313" key="7">
    <source>
        <dbReference type="WBParaSite" id="Gr19_v10_g8315.t1"/>
    </source>
</evidence>
<dbReference type="InterPro" id="IPR028364">
    <property type="entry name" value="Ribosomal_uL1/biogenesis"/>
</dbReference>
<dbReference type="Pfam" id="PF00687">
    <property type="entry name" value="Ribosomal_L1"/>
    <property type="match status" value="1"/>
</dbReference>
<dbReference type="GO" id="GO:1990904">
    <property type="term" value="C:ribonucleoprotein complex"/>
    <property type="evidence" value="ECO:0007669"/>
    <property type="project" value="UniProtKB-KW"/>
</dbReference>
<accession>A0A914I7X2</accession>